<reference evidence="7" key="3">
    <citation type="submission" date="2025-09" db="UniProtKB">
        <authorList>
            <consortium name="Ensembl"/>
        </authorList>
    </citation>
    <scope>IDENTIFICATION</scope>
</reference>
<evidence type="ECO:0000256" key="2">
    <source>
        <dbReference type="ARBA" id="ARBA00008975"/>
    </source>
</evidence>
<evidence type="ECO:0000256" key="3">
    <source>
        <dbReference type="ARBA" id="ARBA00022327"/>
    </source>
</evidence>
<dbReference type="PANTHER" id="PTHR22419:SF2">
    <property type="entry name" value="COILED-COIL DOMAIN-CONTAINING PROTEIN 172"/>
    <property type="match status" value="1"/>
</dbReference>
<feature type="coiled-coil region" evidence="6">
    <location>
        <begin position="35"/>
        <end position="86"/>
    </location>
</feature>
<evidence type="ECO:0000256" key="1">
    <source>
        <dbReference type="ARBA" id="ARBA00004496"/>
    </source>
</evidence>
<feature type="coiled-coil region" evidence="6">
    <location>
        <begin position="140"/>
        <end position="202"/>
    </location>
</feature>
<accession>H9GFP9</accession>
<gene>
    <name evidence="7" type="primary">CCDC172</name>
</gene>
<comment type="similarity">
    <text evidence="2">Belongs to the CCDC172 family.</text>
</comment>
<keyword evidence="4" id="KW-0963">Cytoplasm</keyword>
<sequence>MSLDSLFQQILLTEQKAGEKRRFLHQVKQKITLGYEKAKTLREQLDEAKTKLEEEVQLLSEKFFNLELLKKKEESLEKQKDELLCQRSILLETFMDIKRKNAMQDEKFLKELADFNNEYALTSNRELLIKNRAKAEICELEKKENVLRNEIESMEHKNAQLKMFQLQKNELKEDLFTLQKKLKDLESKIREAKHTTKCLEMEKIQISEKHQTDPECVR</sequence>
<dbReference type="PANTHER" id="PTHR22419">
    <property type="entry name" value="COILED-COIL DOMAIN-CONTAINING PROTEIN 172"/>
    <property type="match status" value="1"/>
</dbReference>
<dbReference type="InterPro" id="IPR029618">
    <property type="entry name" value="CCDC172"/>
</dbReference>
<dbReference type="eggNOG" id="ENOG502RZCX">
    <property type="taxonomic scope" value="Eukaryota"/>
</dbReference>
<dbReference type="InParanoid" id="H9GFP9"/>
<evidence type="ECO:0000256" key="6">
    <source>
        <dbReference type="SAM" id="Coils"/>
    </source>
</evidence>
<dbReference type="GO" id="GO:0005737">
    <property type="term" value="C:cytoplasm"/>
    <property type="evidence" value="ECO:0000318"/>
    <property type="project" value="GO_Central"/>
</dbReference>
<name>H9GFP9_ANOCA</name>
<protein>
    <recommendedName>
        <fullName evidence="3">Coiled-coil domain-containing protein 172</fullName>
    </recommendedName>
</protein>
<evidence type="ECO:0000256" key="5">
    <source>
        <dbReference type="ARBA" id="ARBA00023054"/>
    </source>
</evidence>
<comment type="subcellular location">
    <subcellularLocation>
        <location evidence="1">Cytoplasm</location>
    </subcellularLocation>
</comment>
<reference evidence="7" key="1">
    <citation type="submission" date="2009-12" db="EMBL/GenBank/DDBJ databases">
        <title>The Genome Sequence of Anolis carolinensis (Green Anole Lizard).</title>
        <authorList>
            <consortium name="The Genome Sequencing Platform"/>
            <person name="Di Palma F."/>
            <person name="Alfoldi J."/>
            <person name="Heiman D."/>
            <person name="Young S."/>
            <person name="Grabherr M."/>
            <person name="Johnson J."/>
            <person name="Lander E.S."/>
            <person name="Lindblad-Toh K."/>
        </authorList>
    </citation>
    <scope>NUCLEOTIDE SEQUENCE [LARGE SCALE GENOMIC DNA]</scope>
    <source>
        <strain evidence="7">JBL SC #1</strain>
    </source>
</reference>
<dbReference type="OMA" id="EFLQMVC"/>
<dbReference type="Proteomes" id="UP000001646">
    <property type="component" value="Unplaced"/>
</dbReference>
<evidence type="ECO:0000256" key="4">
    <source>
        <dbReference type="ARBA" id="ARBA00022490"/>
    </source>
</evidence>
<dbReference type="AlphaFoldDB" id="H9GFP9"/>
<dbReference type="GeneTree" id="ENSGT00390000005203"/>
<dbReference type="Ensembl" id="ENSACAT00000009852.2">
    <property type="protein sequence ID" value="ENSACAP00000009655.2"/>
    <property type="gene ID" value="ENSACAG00000009856.2"/>
</dbReference>
<keyword evidence="5 6" id="KW-0175">Coiled coil</keyword>
<dbReference type="STRING" id="28377.ENSACAP00000009655"/>
<keyword evidence="8" id="KW-1185">Reference proteome</keyword>
<proteinExistence type="inferred from homology"/>
<evidence type="ECO:0000313" key="7">
    <source>
        <dbReference type="Ensembl" id="ENSACAP00000009655.2"/>
    </source>
</evidence>
<reference evidence="7" key="2">
    <citation type="submission" date="2025-08" db="UniProtKB">
        <authorList>
            <consortium name="Ensembl"/>
        </authorList>
    </citation>
    <scope>IDENTIFICATION</scope>
</reference>
<dbReference type="HOGENOM" id="CLU_094609_0_0_1"/>
<dbReference type="Bgee" id="ENSACAG00000009856">
    <property type="expression patterns" value="Expressed in ovary and 2 other cell types or tissues"/>
</dbReference>
<evidence type="ECO:0000313" key="8">
    <source>
        <dbReference type="Proteomes" id="UP000001646"/>
    </source>
</evidence>
<organism evidence="7 8">
    <name type="scientific">Anolis carolinensis</name>
    <name type="common">Green anole</name>
    <name type="synonym">American chameleon</name>
    <dbReference type="NCBI Taxonomy" id="28377"/>
    <lineage>
        <taxon>Eukaryota</taxon>
        <taxon>Metazoa</taxon>
        <taxon>Chordata</taxon>
        <taxon>Craniata</taxon>
        <taxon>Vertebrata</taxon>
        <taxon>Euteleostomi</taxon>
        <taxon>Lepidosauria</taxon>
        <taxon>Squamata</taxon>
        <taxon>Bifurcata</taxon>
        <taxon>Unidentata</taxon>
        <taxon>Episquamata</taxon>
        <taxon>Toxicofera</taxon>
        <taxon>Iguania</taxon>
        <taxon>Dactyloidae</taxon>
        <taxon>Anolis</taxon>
    </lineage>
</organism>